<feature type="binding site" evidence="8">
    <location>
        <position position="511"/>
    </location>
    <ligand>
        <name>Na(+)</name>
        <dbReference type="ChEBI" id="CHEBI:29101"/>
        <label>1</label>
    </ligand>
</feature>
<keyword evidence="8" id="KW-0479">Metal-binding</keyword>
<dbReference type="GO" id="GO:0046872">
    <property type="term" value="F:metal ion binding"/>
    <property type="evidence" value="ECO:0007669"/>
    <property type="project" value="UniProtKB-KW"/>
</dbReference>
<accession>A0A6A4XE22</accession>
<dbReference type="PANTHER" id="PTHR11616">
    <property type="entry name" value="SODIUM/CHLORIDE DEPENDENT TRANSPORTER"/>
    <property type="match status" value="1"/>
</dbReference>
<dbReference type="PANTHER" id="PTHR11616:SF240">
    <property type="entry name" value="BLOATED TUBULES, ISOFORM B-RELATED"/>
    <property type="match status" value="1"/>
</dbReference>
<evidence type="ECO:0000256" key="2">
    <source>
        <dbReference type="ARBA" id="ARBA00006459"/>
    </source>
</evidence>
<feature type="transmembrane region" description="Helical" evidence="12">
    <location>
        <begin position="355"/>
        <end position="375"/>
    </location>
</feature>
<proteinExistence type="inferred from homology"/>
<dbReference type="AlphaFoldDB" id="A0A6A4XE22"/>
<feature type="transmembrane region" description="Helical" evidence="12">
    <location>
        <begin position="437"/>
        <end position="462"/>
    </location>
</feature>
<feature type="transmembrane region" description="Helical" evidence="12">
    <location>
        <begin position="537"/>
        <end position="565"/>
    </location>
</feature>
<organism evidence="13 14">
    <name type="scientific">Amphibalanus amphitrite</name>
    <name type="common">Striped barnacle</name>
    <name type="synonym">Balanus amphitrite</name>
    <dbReference type="NCBI Taxonomy" id="1232801"/>
    <lineage>
        <taxon>Eukaryota</taxon>
        <taxon>Metazoa</taxon>
        <taxon>Ecdysozoa</taxon>
        <taxon>Arthropoda</taxon>
        <taxon>Crustacea</taxon>
        <taxon>Multicrustacea</taxon>
        <taxon>Cirripedia</taxon>
        <taxon>Thoracica</taxon>
        <taxon>Thoracicalcarea</taxon>
        <taxon>Balanomorpha</taxon>
        <taxon>Balanoidea</taxon>
        <taxon>Balanidae</taxon>
        <taxon>Amphibalaninae</taxon>
        <taxon>Amphibalanus</taxon>
    </lineage>
</organism>
<dbReference type="InterPro" id="IPR037272">
    <property type="entry name" value="SNS_sf"/>
</dbReference>
<dbReference type="InterPro" id="IPR000175">
    <property type="entry name" value="Na/ntran_symport"/>
</dbReference>
<feature type="binding site" evidence="8">
    <location>
        <position position="411"/>
    </location>
    <ligand>
        <name>Na(+)</name>
        <dbReference type="ChEBI" id="CHEBI:29101"/>
        <label>1</label>
    </ligand>
</feature>
<keyword evidence="6 12" id="KW-1133">Transmembrane helix</keyword>
<feature type="transmembrane region" description="Helical" evidence="12">
    <location>
        <begin position="571"/>
        <end position="590"/>
    </location>
</feature>
<feature type="transmembrane region" description="Helical" evidence="12">
    <location>
        <begin position="611"/>
        <end position="637"/>
    </location>
</feature>
<feature type="binding site" evidence="8">
    <location>
        <position position="443"/>
    </location>
    <ligand>
        <name>Na(+)</name>
        <dbReference type="ChEBI" id="CHEBI:29101"/>
        <label>1</label>
    </ligand>
</feature>
<feature type="transmembrane region" description="Helical" evidence="12">
    <location>
        <begin position="189"/>
        <end position="214"/>
    </location>
</feature>
<keyword evidence="7 12" id="KW-0472">Membrane</keyword>
<evidence type="ECO:0000256" key="1">
    <source>
        <dbReference type="ARBA" id="ARBA00004141"/>
    </source>
</evidence>
<dbReference type="PROSITE" id="PS00610">
    <property type="entry name" value="NA_NEUROTRAN_SYMP_1"/>
    <property type="match status" value="1"/>
</dbReference>
<evidence type="ECO:0000256" key="6">
    <source>
        <dbReference type="ARBA" id="ARBA00022989"/>
    </source>
</evidence>
<feature type="transmembrane region" description="Helical" evidence="12">
    <location>
        <begin position="657"/>
        <end position="678"/>
    </location>
</feature>
<sequence>MVGPLAARQLAGLGYGTVCPGYGAVEKVVSYGTDCPGYGTDCPGYGADCPGYGTDCPGYGADCPGYGTDCPGYGADCPGYSTVEKVTADKEKSNGAAVEAPVAEHHERGEWGSQCDFMLSCIGYAVGLGNVWRFPYLCYKNGGGAFLIPYVVMLLLAGLPLFCLELTIGQYASLGPNKLFQKLAPLFSGLGYGMLVISFLVVCYYNLIIAWTIFYTAASFTSQLGWSTCSNEYNTQNCFTVAEEQHCLNVSGNTEMFWNKTCYPISDYCENFKFTLFNETHCMNSTNSSIIKSYDDIGNRISSSEDYYTNYMLGLGDHDWSDFGGLKWDLTLCLLAAWLIVGLCLIKGVQSSGKVVYFTALFPYFVLFILLIRGATLDGALDGVKFYITPNVTRLGDAGVWADAATQIFYSLGPSFGGLITLASYNRFKNNCMRDAIVVAFTNCTTSVFAGFVVFSILGFMAKQLGKEVKDVIASGQGLAFIAYPEAVVHMPISPLWAILFFAMLITLGLDSQFTMTETLTTALFDEWPQLRSRKAAVVMGTSVIGFILGLSMTANGGILMFTLIDWYASSWSLLLLALIEVVLVAWLYGAEDLLEKMQTEMDIPIPRFLYYYWFVMWKFVTPLVLCLITIMTFVQYEPASYGSGPSKIVFPPWVNLLGWLMAATPIVIVIGVGIYVYHKKVRSGEVYSWMDLLRPTDEWCPASERSKIQMPTNGSMKDRSGAENPSFVPEK</sequence>
<feature type="binding site" evidence="8">
    <location>
        <position position="126"/>
    </location>
    <ligand>
        <name>Na(+)</name>
        <dbReference type="ChEBI" id="CHEBI:29101"/>
        <label>1</label>
    </ligand>
</feature>
<feature type="disulfide bond" evidence="9">
    <location>
        <begin position="229"/>
        <end position="238"/>
    </location>
</feature>
<feature type="region of interest" description="Disordered" evidence="11">
    <location>
        <begin position="708"/>
        <end position="732"/>
    </location>
</feature>
<feature type="binding site" evidence="8">
    <location>
        <position position="512"/>
    </location>
    <ligand>
        <name>Na(+)</name>
        <dbReference type="ChEBI" id="CHEBI:29101"/>
        <label>1</label>
    </ligand>
</feature>
<dbReference type="EMBL" id="VIIS01000137">
    <property type="protein sequence ID" value="KAF0312741.1"/>
    <property type="molecule type" value="Genomic_DNA"/>
</dbReference>
<feature type="binding site" evidence="8">
    <location>
        <position position="123"/>
    </location>
    <ligand>
        <name>Na(+)</name>
        <dbReference type="ChEBI" id="CHEBI:29101"/>
        <label>1</label>
    </ligand>
</feature>
<feature type="transmembrane region" description="Helical" evidence="12">
    <location>
        <begin position="408"/>
        <end position="425"/>
    </location>
</feature>
<keyword evidence="4 10" id="KW-0812">Transmembrane</keyword>
<feature type="binding site" evidence="8">
    <location>
        <position position="508"/>
    </location>
    <ligand>
        <name>Na(+)</name>
        <dbReference type="ChEBI" id="CHEBI:29101"/>
        <label>1</label>
    </ligand>
</feature>
<evidence type="ECO:0000256" key="8">
    <source>
        <dbReference type="PIRSR" id="PIRSR600175-1"/>
    </source>
</evidence>
<keyword evidence="5 10" id="KW-0769">Symport</keyword>
<dbReference type="Pfam" id="PF00209">
    <property type="entry name" value="SNF"/>
    <property type="match status" value="2"/>
</dbReference>
<dbReference type="SUPFAM" id="SSF161070">
    <property type="entry name" value="SNF-like"/>
    <property type="match status" value="1"/>
</dbReference>
<dbReference type="OrthoDB" id="6354857at2759"/>
<feature type="binding site" evidence="8">
    <location>
        <position position="130"/>
    </location>
    <ligand>
        <name>Na(+)</name>
        <dbReference type="ChEBI" id="CHEBI:29101"/>
        <label>1</label>
    </ligand>
</feature>
<gene>
    <name evidence="13" type="primary">SLC6A5_5</name>
    <name evidence="13" type="ORF">FJT64_001736</name>
</gene>
<evidence type="ECO:0000256" key="5">
    <source>
        <dbReference type="ARBA" id="ARBA00022847"/>
    </source>
</evidence>
<keyword evidence="8" id="KW-0915">Sodium</keyword>
<keyword evidence="3 10" id="KW-0813">Transport</keyword>
<feature type="transmembrane region" description="Helical" evidence="12">
    <location>
        <begin position="147"/>
        <end position="168"/>
    </location>
</feature>
<feature type="transmembrane region" description="Helical" evidence="12">
    <location>
        <begin position="496"/>
        <end position="516"/>
    </location>
</feature>
<dbReference type="PRINTS" id="PR00176">
    <property type="entry name" value="NANEUSMPORT"/>
</dbReference>
<keyword evidence="14" id="KW-1185">Reference proteome</keyword>
<evidence type="ECO:0000256" key="10">
    <source>
        <dbReference type="RuleBase" id="RU003732"/>
    </source>
</evidence>
<evidence type="ECO:0000256" key="7">
    <source>
        <dbReference type="ARBA" id="ARBA00023136"/>
    </source>
</evidence>
<evidence type="ECO:0000313" key="14">
    <source>
        <dbReference type="Proteomes" id="UP000440578"/>
    </source>
</evidence>
<feature type="binding site" evidence="8">
    <location>
        <position position="125"/>
    </location>
    <ligand>
        <name>Na(+)</name>
        <dbReference type="ChEBI" id="CHEBI:29101"/>
        <label>1</label>
    </ligand>
</feature>
<evidence type="ECO:0000256" key="9">
    <source>
        <dbReference type="PIRSR" id="PIRSR600175-2"/>
    </source>
</evidence>
<evidence type="ECO:0000256" key="11">
    <source>
        <dbReference type="SAM" id="MobiDB-lite"/>
    </source>
</evidence>
<name>A0A6A4XE22_AMPAM</name>
<evidence type="ECO:0000256" key="12">
    <source>
        <dbReference type="SAM" id="Phobius"/>
    </source>
</evidence>
<keyword evidence="9" id="KW-1015">Disulfide bond</keyword>
<dbReference type="Proteomes" id="UP000440578">
    <property type="component" value="Unassembled WGS sequence"/>
</dbReference>
<reference evidence="13 14" key="1">
    <citation type="submission" date="2019-07" db="EMBL/GenBank/DDBJ databases">
        <title>Draft genome assembly of a fouling barnacle, Amphibalanus amphitrite (Darwin, 1854): The first reference genome for Thecostraca.</title>
        <authorList>
            <person name="Kim W."/>
        </authorList>
    </citation>
    <scope>NUCLEOTIDE SEQUENCE [LARGE SCALE GENOMIC DNA]</scope>
    <source>
        <strain evidence="13">SNU_AA5</strain>
        <tissue evidence="13">Soma without cirri and trophi</tissue>
    </source>
</reference>
<comment type="caution">
    <text evidence="13">The sequence shown here is derived from an EMBL/GenBank/DDBJ whole genome shotgun (WGS) entry which is preliminary data.</text>
</comment>
<comment type="similarity">
    <text evidence="2 10">Belongs to the sodium:neurotransmitter symporter (SNF) (TC 2.A.22) family.</text>
</comment>
<evidence type="ECO:0000256" key="3">
    <source>
        <dbReference type="ARBA" id="ARBA00022448"/>
    </source>
</evidence>
<comment type="subcellular location">
    <subcellularLocation>
        <location evidence="1">Membrane</location>
        <topology evidence="1">Multi-pass membrane protein</topology>
    </subcellularLocation>
</comment>
<evidence type="ECO:0000313" key="13">
    <source>
        <dbReference type="EMBL" id="KAF0312741.1"/>
    </source>
</evidence>
<dbReference type="PROSITE" id="PS50267">
    <property type="entry name" value="NA_NEUROTRAN_SYMP_3"/>
    <property type="match status" value="1"/>
</dbReference>
<evidence type="ECO:0000256" key="4">
    <source>
        <dbReference type="ARBA" id="ARBA00022692"/>
    </source>
</evidence>
<protein>
    <recommendedName>
        <fullName evidence="10">Transporter</fullName>
    </recommendedName>
</protein>
<dbReference type="GO" id="GO:0005886">
    <property type="term" value="C:plasma membrane"/>
    <property type="evidence" value="ECO:0007669"/>
    <property type="project" value="TreeGrafter"/>
</dbReference>
<dbReference type="GO" id="GO:0015375">
    <property type="term" value="F:glycine:sodium symporter activity"/>
    <property type="evidence" value="ECO:0007669"/>
    <property type="project" value="TreeGrafter"/>
</dbReference>
<feature type="transmembrane region" description="Helical" evidence="12">
    <location>
        <begin position="328"/>
        <end position="346"/>
    </location>
</feature>